<sequence length="461" mass="51696">MSGGDMYDRISLMSIDFSKAVRIPECIDDSTWLSLDTESLVDTLDLNLQNDKYRKQQDPIYNNPSKPFTIGLFLGAFNRFSDYFFEKLLFSSSDKKRKQLLSKFEINNQSLSNDEVKFRLADVDSKANVQSYTAVKSPMKPSNTFLNTTNRIQPTIVEKGRSREKESKLPQCTSIRTRSVSRNALNRFAIKQPPLVHETVEKTPQKTPSPKMSFFSKLTSYKSSSNNNSSSKSKNAPKKYSDVDKAKIDEINIVAKKQEMALMEELCKARERIAIAQNNDFSRPTSSASNANNNTNFHNKSMEYINTIDREQNNNLDDCMLSERNYTPCGRSRIPLKTGIPVSSKLSIVKTPFRAFSSFRSRESSTTPLSSRDNSFTGINCNTPTHGKTTNREYGGKGDHPLYRSSCSSSTSSSLTKASSGSPMSQSGYALSSGVNTSSLLSKNAPKQQLSVDDRWIDECF</sequence>
<feature type="compositionally biased region" description="Low complexity" evidence="1">
    <location>
        <begin position="220"/>
        <end position="234"/>
    </location>
</feature>
<dbReference type="AlphaFoldDB" id="A0A0N5BSF0"/>
<feature type="compositionally biased region" description="Polar residues" evidence="1">
    <location>
        <begin position="366"/>
        <end position="388"/>
    </location>
</feature>
<organism evidence="2 3">
    <name type="scientific">Strongyloides papillosus</name>
    <name type="common">Intestinal threadworm</name>
    <dbReference type="NCBI Taxonomy" id="174720"/>
    <lineage>
        <taxon>Eukaryota</taxon>
        <taxon>Metazoa</taxon>
        <taxon>Ecdysozoa</taxon>
        <taxon>Nematoda</taxon>
        <taxon>Chromadorea</taxon>
        <taxon>Rhabditida</taxon>
        <taxon>Tylenchina</taxon>
        <taxon>Panagrolaimomorpha</taxon>
        <taxon>Strongyloidoidea</taxon>
        <taxon>Strongyloididae</taxon>
        <taxon>Strongyloides</taxon>
    </lineage>
</organism>
<evidence type="ECO:0000256" key="1">
    <source>
        <dbReference type="SAM" id="MobiDB-lite"/>
    </source>
</evidence>
<dbReference type="Proteomes" id="UP000046392">
    <property type="component" value="Unplaced"/>
</dbReference>
<keyword evidence="2" id="KW-1185">Reference proteome</keyword>
<proteinExistence type="predicted"/>
<dbReference type="WBParaSite" id="SPAL_0000879300.2">
    <property type="protein sequence ID" value="SPAL_0000879300.2"/>
    <property type="gene ID" value="SPAL_0000879300"/>
</dbReference>
<accession>A0A0N5BSF0</accession>
<feature type="compositionally biased region" description="Basic and acidic residues" evidence="1">
    <location>
        <begin position="390"/>
        <end position="402"/>
    </location>
</feature>
<reference evidence="3" key="1">
    <citation type="submission" date="2017-02" db="UniProtKB">
        <authorList>
            <consortium name="WormBaseParasite"/>
        </authorList>
    </citation>
    <scope>IDENTIFICATION</scope>
</reference>
<protein>
    <submittedName>
        <fullName evidence="3">TPX2 domain-containing protein</fullName>
    </submittedName>
</protein>
<name>A0A0N5BSF0_STREA</name>
<evidence type="ECO:0000313" key="2">
    <source>
        <dbReference type="Proteomes" id="UP000046392"/>
    </source>
</evidence>
<evidence type="ECO:0000313" key="3">
    <source>
        <dbReference type="WBParaSite" id="SPAL_0000879300.2"/>
    </source>
</evidence>
<feature type="region of interest" description="Disordered" evidence="1">
    <location>
        <begin position="220"/>
        <end position="241"/>
    </location>
</feature>
<feature type="region of interest" description="Disordered" evidence="1">
    <location>
        <begin position="360"/>
        <end position="429"/>
    </location>
</feature>
<feature type="compositionally biased region" description="Low complexity" evidence="1">
    <location>
        <begin position="405"/>
        <end position="422"/>
    </location>
</feature>